<name>F4XQL1_9CYAN</name>
<dbReference type="Proteomes" id="UP000003959">
    <property type="component" value="Unassembled WGS sequence"/>
</dbReference>
<sequence>MKLGRLKTIYLLKQSIYKVKIQEIGDRHQPILRFMKKNAFPMKLGKY</sequence>
<keyword evidence="2" id="KW-1185">Reference proteome</keyword>
<gene>
    <name evidence="1" type="ORF">LYNGBM3L_52240</name>
</gene>
<evidence type="ECO:0000313" key="2">
    <source>
        <dbReference type="Proteomes" id="UP000003959"/>
    </source>
</evidence>
<reference evidence="2" key="1">
    <citation type="journal article" date="2011" name="Proc. Natl. Acad. Sci. U.S.A.">
        <title>Genomic insights into the physiology and ecology of the marine filamentous cyanobacterium Lyngbya majuscula.</title>
        <authorList>
            <person name="Jones A.C."/>
            <person name="Monroe E.A."/>
            <person name="Podell S."/>
            <person name="Hess W.R."/>
            <person name="Klages S."/>
            <person name="Esquenazi E."/>
            <person name="Niessen S."/>
            <person name="Hoover H."/>
            <person name="Rothmann M."/>
            <person name="Lasken R.S."/>
            <person name="Yates J.R.III."/>
            <person name="Reinhardt R."/>
            <person name="Kube M."/>
            <person name="Burkart M.D."/>
            <person name="Allen E.E."/>
            <person name="Dorrestein P.C."/>
            <person name="Gerwick W.H."/>
            <person name="Gerwick L."/>
        </authorList>
    </citation>
    <scope>NUCLEOTIDE SEQUENCE [LARGE SCALE GENOMIC DNA]</scope>
    <source>
        <strain evidence="2">3L</strain>
    </source>
</reference>
<dbReference type="EMBL" id="GL890871">
    <property type="protein sequence ID" value="EGJ33135.1"/>
    <property type="molecule type" value="Genomic_DNA"/>
</dbReference>
<proteinExistence type="predicted"/>
<dbReference type="AlphaFoldDB" id="F4XQL1"/>
<evidence type="ECO:0000313" key="1">
    <source>
        <dbReference type="EMBL" id="EGJ33135.1"/>
    </source>
</evidence>
<protein>
    <submittedName>
        <fullName evidence="1">Uncharacterized protein</fullName>
    </submittedName>
</protein>
<accession>F4XQL1</accession>
<dbReference type="HOGENOM" id="CLU_3170364_0_0_3"/>
<organism evidence="1 2">
    <name type="scientific">Moorena producens 3L</name>
    <dbReference type="NCBI Taxonomy" id="489825"/>
    <lineage>
        <taxon>Bacteria</taxon>
        <taxon>Bacillati</taxon>
        <taxon>Cyanobacteriota</taxon>
        <taxon>Cyanophyceae</taxon>
        <taxon>Coleofasciculales</taxon>
        <taxon>Coleofasciculaceae</taxon>
        <taxon>Moorena</taxon>
    </lineage>
</organism>